<keyword evidence="3" id="KW-1185">Reference proteome</keyword>
<dbReference type="Proteomes" id="UP000076532">
    <property type="component" value="Unassembled WGS sequence"/>
</dbReference>
<keyword evidence="1" id="KW-0812">Transmembrane</keyword>
<feature type="transmembrane region" description="Helical" evidence="1">
    <location>
        <begin position="185"/>
        <end position="203"/>
    </location>
</feature>
<organism evidence="2 3">
    <name type="scientific">Athelia psychrophila</name>
    <dbReference type="NCBI Taxonomy" id="1759441"/>
    <lineage>
        <taxon>Eukaryota</taxon>
        <taxon>Fungi</taxon>
        <taxon>Dikarya</taxon>
        <taxon>Basidiomycota</taxon>
        <taxon>Agaricomycotina</taxon>
        <taxon>Agaricomycetes</taxon>
        <taxon>Agaricomycetidae</taxon>
        <taxon>Atheliales</taxon>
        <taxon>Atheliaceae</taxon>
        <taxon>Athelia</taxon>
    </lineage>
</organism>
<reference evidence="2 3" key="1">
    <citation type="journal article" date="2016" name="Mol. Biol. Evol.">
        <title>Comparative Genomics of Early-Diverging Mushroom-Forming Fungi Provides Insights into the Origins of Lignocellulose Decay Capabilities.</title>
        <authorList>
            <person name="Nagy L.G."/>
            <person name="Riley R."/>
            <person name="Tritt A."/>
            <person name="Adam C."/>
            <person name="Daum C."/>
            <person name="Floudas D."/>
            <person name="Sun H."/>
            <person name="Yadav J.S."/>
            <person name="Pangilinan J."/>
            <person name="Larsson K.H."/>
            <person name="Matsuura K."/>
            <person name="Barry K."/>
            <person name="Labutti K."/>
            <person name="Kuo R."/>
            <person name="Ohm R.A."/>
            <person name="Bhattacharya S.S."/>
            <person name="Shirouzu T."/>
            <person name="Yoshinaga Y."/>
            <person name="Martin F.M."/>
            <person name="Grigoriev I.V."/>
            <person name="Hibbett D.S."/>
        </authorList>
    </citation>
    <scope>NUCLEOTIDE SEQUENCE [LARGE SCALE GENOMIC DNA]</scope>
    <source>
        <strain evidence="2 3">CBS 109695</strain>
    </source>
</reference>
<protein>
    <submittedName>
        <fullName evidence="2">Uncharacterized protein</fullName>
    </submittedName>
</protein>
<dbReference type="EMBL" id="KV417527">
    <property type="protein sequence ID" value="KZP24296.1"/>
    <property type="molecule type" value="Genomic_DNA"/>
</dbReference>
<evidence type="ECO:0000256" key="1">
    <source>
        <dbReference type="SAM" id="Phobius"/>
    </source>
</evidence>
<evidence type="ECO:0000313" key="2">
    <source>
        <dbReference type="EMBL" id="KZP24296.1"/>
    </source>
</evidence>
<sequence>MARRSLHAPLCTLHHGITAPSSFPIRLRLREWEQCQRQRCLPSLGPTHLRRLPWAKLTPVLVLSRTESARIQLARKHPQRVSTVLAQPPCFGALLRSPAPTRWNRTAATHARGYPHTRNPRSSRKGAHAGSISLALSCGLDHDRGVHGRRARLLRGGRVAREHGYGEYRHYGCEYGHGGVGGCGVFSWMLLAPVVLVGAVMYAGGWRAGHLFEDQEATHIQLQAPLRTLHITAPFLASPILPLRPSPSLPLTRIWNGSGSSTNGSADADAPFPRPWAKFTLLLLHSSPLRLRPLRRLC</sequence>
<evidence type="ECO:0000313" key="3">
    <source>
        <dbReference type="Proteomes" id="UP000076532"/>
    </source>
</evidence>
<dbReference type="AlphaFoldDB" id="A0A166MTF3"/>
<keyword evidence="1" id="KW-0472">Membrane</keyword>
<gene>
    <name evidence="2" type="ORF">FIBSPDRAFT_1042337</name>
</gene>
<keyword evidence="1" id="KW-1133">Transmembrane helix</keyword>
<accession>A0A166MTF3</accession>
<proteinExistence type="predicted"/>
<name>A0A166MTF3_9AGAM</name>